<dbReference type="SUPFAM" id="SSF56935">
    <property type="entry name" value="Porins"/>
    <property type="match status" value="1"/>
</dbReference>
<dbReference type="Pfam" id="PF13609">
    <property type="entry name" value="Porin_4"/>
    <property type="match status" value="1"/>
</dbReference>
<evidence type="ECO:0000256" key="10">
    <source>
        <dbReference type="ARBA" id="ARBA00023237"/>
    </source>
</evidence>
<dbReference type="PRINTS" id="PR00184">
    <property type="entry name" value="NEISSPPORIN"/>
</dbReference>
<evidence type="ECO:0000256" key="8">
    <source>
        <dbReference type="ARBA" id="ARBA00023114"/>
    </source>
</evidence>
<dbReference type="Gene3D" id="2.40.160.10">
    <property type="entry name" value="Porin"/>
    <property type="match status" value="1"/>
</dbReference>
<evidence type="ECO:0000313" key="13">
    <source>
        <dbReference type="EMBL" id="NML29198.1"/>
    </source>
</evidence>
<keyword evidence="9" id="KW-0472">Membrane</keyword>
<comment type="subunit">
    <text evidence="2">Homotrimer.</text>
</comment>
<keyword evidence="3" id="KW-0813">Transport</keyword>
<evidence type="ECO:0000256" key="11">
    <source>
        <dbReference type="SAM" id="SignalP"/>
    </source>
</evidence>
<sequence>MKTVQHLTLASLATLAALASLSAQADDGVVIYGRLNATFENVSVSGGHSRTMVNDNASRIGFRGTEDLGGGMAVIYQIESRIRVDGSDSSTPLATRDSWVGLRTQQGTLRLGRSLGPIYYALYDYISMHNHDTGTSSDALLSSVIFGNSNAAGGRMNNQIWYTSPKLGGFTFDATYALLAEEPAASGSNRTPHNLGLVTSYDAGPLHAAVSYASTQNTTNLDSTGTSVRFNNDRAVTAGGAYNFGPVVVGGLFERSKRSTLSEDMTRNYWRVSAMVPMGPHEFHANYGRAGDYSGTNDTAAAQYTLAYNYNLSKRTKLYTYYTKIDNDAAKRSGGGGAYSFLGTAPGLDNSSVALGIRHNF</sequence>
<dbReference type="AlphaFoldDB" id="A0A848GA79"/>
<keyword evidence="6 11" id="KW-0732">Signal</keyword>
<dbReference type="Proteomes" id="UP000580043">
    <property type="component" value="Unassembled WGS sequence"/>
</dbReference>
<feature type="chain" id="PRO_5032946896" evidence="11">
    <location>
        <begin position="26"/>
        <end position="361"/>
    </location>
</feature>
<dbReference type="GO" id="GO:0015288">
    <property type="term" value="F:porin activity"/>
    <property type="evidence" value="ECO:0007669"/>
    <property type="project" value="UniProtKB-KW"/>
</dbReference>
<name>A0A848GA79_9RHOO</name>
<comment type="caution">
    <text evidence="13">The sequence shown here is derived from an EMBL/GenBank/DDBJ whole genome shotgun (WGS) entry which is preliminary data.</text>
</comment>
<keyword evidence="4" id="KW-1134">Transmembrane beta strand</keyword>
<dbReference type="EMBL" id="JABBGA010000067">
    <property type="protein sequence ID" value="NML29198.1"/>
    <property type="molecule type" value="Genomic_DNA"/>
</dbReference>
<keyword evidence="7" id="KW-0406">Ion transport</keyword>
<organism evidence="13 14">
    <name type="scientific">Zoogloea dura</name>
    <dbReference type="NCBI Taxonomy" id="2728840"/>
    <lineage>
        <taxon>Bacteria</taxon>
        <taxon>Pseudomonadati</taxon>
        <taxon>Pseudomonadota</taxon>
        <taxon>Betaproteobacteria</taxon>
        <taxon>Rhodocyclales</taxon>
        <taxon>Zoogloeaceae</taxon>
        <taxon>Zoogloea</taxon>
    </lineage>
</organism>
<evidence type="ECO:0000256" key="3">
    <source>
        <dbReference type="ARBA" id="ARBA00022448"/>
    </source>
</evidence>
<dbReference type="InterPro" id="IPR050298">
    <property type="entry name" value="Gram-neg_bact_OMP"/>
</dbReference>
<protein>
    <submittedName>
        <fullName evidence="13">Porin</fullName>
    </submittedName>
</protein>
<evidence type="ECO:0000256" key="1">
    <source>
        <dbReference type="ARBA" id="ARBA00004571"/>
    </source>
</evidence>
<reference evidence="13 14" key="1">
    <citation type="submission" date="2020-04" db="EMBL/GenBank/DDBJ databases">
        <title>Zoogloea sp. G-4-1-14 isolated from soil.</title>
        <authorList>
            <person name="Dahal R.H."/>
        </authorList>
    </citation>
    <scope>NUCLEOTIDE SEQUENCE [LARGE SCALE GENOMIC DNA]</scope>
    <source>
        <strain evidence="13 14">G-4-1-14</strain>
    </source>
</reference>
<accession>A0A848GA79</accession>
<comment type="subcellular location">
    <subcellularLocation>
        <location evidence="1">Cell outer membrane</location>
        <topology evidence="1">Multi-pass membrane protein</topology>
    </subcellularLocation>
</comment>
<dbReference type="GO" id="GO:0006811">
    <property type="term" value="P:monoatomic ion transport"/>
    <property type="evidence" value="ECO:0007669"/>
    <property type="project" value="UniProtKB-KW"/>
</dbReference>
<dbReference type="InterPro" id="IPR023614">
    <property type="entry name" value="Porin_dom_sf"/>
</dbReference>
<evidence type="ECO:0000256" key="4">
    <source>
        <dbReference type="ARBA" id="ARBA00022452"/>
    </source>
</evidence>
<proteinExistence type="predicted"/>
<evidence type="ECO:0000256" key="2">
    <source>
        <dbReference type="ARBA" id="ARBA00011233"/>
    </source>
</evidence>
<evidence type="ECO:0000256" key="9">
    <source>
        <dbReference type="ARBA" id="ARBA00023136"/>
    </source>
</evidence>
<dbReference type="GO" id="GO:0046930">
    <property type="term" value="C:pore complex"/>
    <property type="evidence" value="ECO:0007669"/>
    <property type="project" value="UniProtKB-KW"/>
</dbReference>
<dbReference type="PANTHER" id="PTHR34501:SF9">
    <property type="entry name" value="MAJOR OUTER MEMBRANE PROTEIN P.IA"/>
    <property type="match status" value="1"/>
</dbReference>
<keyword evidence="14" id="KW-1185">Reference proteome</keyword>
<dbReference type="InterPro" id="IPR002299">
    <property type="entry name" value="Porin_Neis"/>
</dbReference>
<dbReference type="InterPro" id="IPR033900">
    <property type="entry name" value="Gram_neg_porin_domain"/>
</dbReference>
<evidence type="ECO:0000259" key="12">
    <source>
        <dbReference type="Pfam" id="PF13609"/>
    </source>
</evidence>
<gene>
    <name evidence="13" type="ORF">HHL15_26025</name>
</gene>
<evidence type="ECO:0000313" key="14">
    <source>
        <dbReference type="Proteomes" id="UP000580043"/>
    </source>
</evidence>
<keyword evidence="10" id="KW-0998">Cell outer membrane</keyword>
<evidence type="ECO:0000256" key="7">
    <source>
        <dbReference type="ARBA" id="ARBA00023065"/>
    </source>
</evidence>
<evidence type="ECO:0000256" key="6">
    <source>
        <dbReference type="ARBA" id="ARBA00022729"/>
    </source>
</evidence>
<keyword evidence="5" id="KW-0812">Transmembrane</keyword>
<dbReference type="GO" id="GO:0009279">
    <property type="term" value="C:cell outer membrane"/>
    <property type="evidence" value="ECO:0007669"/>
    <property type="project" value="UniProtKB-SubCell"/>
</dbReference>
<dbReference type="RefSeq" id="WP_169148674.1">
    <property type="nucleotide sequence ID" value="NZ_JABBGA010000067.1"/>
</dbReference>
<feature type="domain" description="Porin" evidence="12">
    <location>
        <begin position="13"/>
        <end position="329"/>
    </location>
</feature>
<feature type="signal peptide" evidence="11">
    <location>
        <begin position="1"/>
        <end position="25"/>
    </location>
</feature>
<evidence type="ECO:0000256" key="5">
    <source>
        <dbReference type="ARBA" id="ARBA00022692"/>
    </source>
</evidence>
<dbReference type="PANTHER" id="PTHR34501">
    <property type="entry name" value="PROTEIN YDDL-RELATED"/>
    <property type="match status" value="1"/>
</dbReference>
<keyword evidence="8" id="KW-0626">Porin</keyword>
<dbReference type="CDD" id="cd00342">
    <property type="entry name" value="gram_neg_porins"/>
    <property type="match status" value="1"/>
</dbReference>